<dbReference type="EMBL" id="AYSO01000020">
    <property type="protein sequence ID" value="KIE44953.1"/>
    <property type="molecule type" value="Genomic_DNA"/>
</dbReference>
<dbReference type="Gene3D" id="1.10.530.10">
    <property type="match status" value="1"/>
</dbReference>
<dbReference type="SUPFAM" id="SSF53955">
    <property type="entry name" value="Lysozyme-like"/>
    <property type="match status" value="1"/>
</dbReference>
<keyword evidence="5" id="KW-1133">Transmembrane helix</keyword>
<sequence length="710" mass="81130">MRLKDKAKHYVKSKAKKFFKKLLIKLMIPYGAIILSCMLLIAIIFSMFQGTSSEGIFDNELSIEDNMKIQTYVENRVNDVNSFETDYFAKDLTLRVNKYQIINYISYLNTYEENLPKGNITLINHYKKLADKAIEDLSPHFEYDEISGNIKKEYKAWIKDWHKMNGFKDKNGKDIKYDLTNNINKLNPSNYPIGHKIYDYANKKVYEVVDNSKKSFSLIGNDKPSSLANIMFLDNNSILPDADTVTKDAMAYIISENKTYFIKENLETIKENMTETVKLLTRAVTFKNEYTYEYRIETEIIQGTADGTEEGKVEGDIQIEIKKPILVKENVKHNENFLKLKETISKINKDEDMDFVIALIEQSKDTEFNWLFSDGNNINLDNTLIGNDVPQEFMEYFNEVSGIVNVPSWLLASMAKHESDYDPKCVTQGPGGSAYGMMQIWQPDWENYYYNSGLNKFLASNGFTTASAQQAWDIFLSSPKVQILVGGWEINRYLNLSLHNYKIIDSNSGFNTQNMTLINWNKLNTDKQAYDIVGKGVAMYNGGPYYGWNADIHGNGMIATYVKRVLSTGVLYGSNSAIVQIAMKYIGTPYLWGGSTPEQGGMDCSGFMQYIHNKIGVDITRTTYTQIDYPGFDSVPSSSIQAGDLIYFSYGSDPPHHVALYIGNNQFIHASGDEQDTTVSIAMQRGHKVMISQVNDYWKGLTWHIRRLKR</sequence>
<organism evidence="7 8">
    <name type="scientific">Clostridium argentinense CDC 2741</name>
    <dbReference type="NCBI Taxonomy" id="1418104"/>
    <lineage>
        <taxon>Bacteria</taxon>
        <taxon>Bacillati</taxon>
        <taxon>Bacillota</taxon>
        <taxon>Clostridia</taxon>
        <taxon>Eubacteriales</taxon>
        <taxon>Clostridiaceae</taxon>
        <taxon>Clostridium</taxon>
    </lineage>
</organism>
<dbReference type="Proteomes" id="UP000031366">
    <property type="component" value="Unassembled WGS sequence"/>
</dbReference>
<evidence type="ECO:0000313" key="8">
    <source>
        <dbReference type="Proteomes" id="UP000031366"/>
    </source>
</evidence>
<reference evidence="7 8" key="1">
    <citation type="journal article" date="2015" name="Infect. Genet. Evol.">
        <title>Genomic sequences of six botulinum neurotoxin-producing strains representing three clostridial species illustrate the mobility and diversity of botulinum neurotoxin genes.</title>
        <authorList>
            <person name="Smith T.J."/>
            <person name="Hill K.K."/>
            <person name="Xie G."/>
            <person name="Foley B.T."/>
            <person name="Williamson C.H."/>
            <person name="Foster J.T."/>
            <person name="Johnson S.L."/>
            <person name="Chertkov O."/>
            <person name="Teshima H."/>
            <person name="Gibbons H.S."/>
            <person name="Johnsky L.A."/>
            <person name="Karavis M.A."/>
            <person name="Smith L.A."/>
        </authorList>
    </citation>
    <scope>NUCLEOTIDE SEQUENCE [LARGE SCALE GENOMIC DNA]</scope>
    <source>
        <strain evidence="7 8">CDC 2741</strain>
    </source>
</reference>
<dbReference type="Gene3D" id="3.90.1720.10">
    <property type="entry name" value="endopeptidase domain like (from Nostoc punctiforme)"/>
    <property type="match status" value="1"/>
</dbReference>
<keyword evidence="5" id="KW-0812">Transmembrane</keyword>
<dbReference type="InterPro" id="IPR000064">
    <property type="entry name" value="NLP_P60_dom"/>
</dbReference>
<name>A0A0C1U0B3_9CLOT</name>
<dbReference type="InterPro" id="IPR051202">
    <property type="entry name" value="Peptidase_C40"/>
</dbReference>
<evidence type="ECO:0000313" key="7">
    <source>
        <dbReference type="EMBL" id="KIE44953.1"/>
    </source>
</evidence>
<dbReference type="PROSITE" id="PS51935">
    <property type="entry name" value="NLPC_P60"/>
    <property type="match status" value="1"/>
</dbReference>
<dbReference type="AlphaFoldDB" id="A0A0C1U0B3"/>
<comment type="similarity">
    <text evidence="1">Belongs to the peptidase C40 family.</text>
</comment>
<keyword evidence="3" id="KW-0378">Hydrolase</keyword>
<evidence type="ECO:0000256" key="5">
    <source>
        <dbReference type="SAM" id="Phobius"/>
    </source>
</evidence>
<dbReference type="RefSeq" id="WP_039635640.1">
    <property type="nucleotide sequence ID" value="NZ_AYSO01000020.1"/>
</dbReference>
<protein>
    <submittedName>
        <fullName evidence="7">NlpC/P60 family protein</fullName>
    </submittedName>
</protein>
<dbReference type="InterPro" id="IPR038765">
    <property type="entry name" value="Papain-like_cys_pep_sf"/>
</dbReference>
<evidence type="ECO:0000256" key="2">
    <source>
        <dbReference type="ARBA" id="ARBA00022670"/>
    </source>
</evidence>
<keyword evidence="5" id="KW-0472">Membrane</keyword>
<evidence type="ECO:0000256" key="3">
    <source>
        <dbReference type="ARBA" id="ARBA00022801"/>
    </source>
</evidence>
<comment type="caution">
    <text evidence="7">The sequence shown here is derived from an EMBL/GenBank/DDBJ whole genome shotgun (WGS) entry which is preliminary data.</text>
</comment>
<feature type="domain" description="NlpC/P60" evidence="6">
    <location>
        <begin position="572"/>
        <end position="709"/>
    </location>
</feature>
<evidence type="ECO:0000259" key="6">
    <source>
        <dbReference type="PROSITE" id="PS51935"/>
    </source>
</evidence>
<keyword evidence="4" id="KW-0788">Thiol protease</keyword>
<dbReference type="PANTHER" id="PTHR47053">
    <property type="entry name" value="MUREIN DD-ENDOPEPTIDASE MEPH-RELATED"/>
    <property type="match status" value="1"/>
</dbReference>
<dbReference type="PANTHER" id="PTHR47053:SF1">
    <property type="entry name" value="MUREIN DD-ENDOPEPTIDASE MEPH-RELATED"/>
    <property type="match status" value="1"/>
</dbReference>
<feature type="transmembrane region" description="Helical" evidence="5">
    <location>
        <begin position="22"/>
        <end position="48"/>
    </location>
</feature>
<dbReference type="GO" id="GO:0008234">
    <property type="term" value="F:cysteine-type peptidase activity"/>
    <property type="evidence" value="ECO:0007669"/>
    <property type="project" value="UniProtKB-KW"/>
</dbReference>
<dbReference type="SUPFAM" id="SSF54001">
    <property type="entry name" value="Cysteine proteinases"/>
    <property type="match status" value="1"/>
</dbReference>
<accession>A0A0C1U0B3</accession>
<gene>
    <name evidence="7" type="ORF">U732_41</name>
</gene>
<dbReference type="Pfam" id="PF00877">
    <property type="entry name" value="NLPC_P60"/>
    <property type="match status" value="1"/>
</dbReference>
<keyword evidence="2" id="KW-0645">Protease</keyword>
<dbReference type="OrthoDB" id="9815002at2"/>
<evidence type="ECO:0000256" key="4">
    <source>
        <dbReference type="ARBA" id="ARBA00022807"/>
    </source>
</evidence>
<dbReference type="InterPro" id="IPR023346">
    <property type="entry name" value="Lysozyme-like_dom_sf"/>
</dbReference>
<keyword evidence="8" id="KW-1185">Reference proteome</keyword>
<proteinExistence type="inferred from homology"/>
<dbReference type="GO" id="GO:0006508">
    <property type="term" value="P:proteolysis"/>
    <property type="evidence" value="ECO:0007669"/>
    <property type="project" value="UniProtKB-KW"/>
</dbReference>
<evidence type="ECO:0000256" key="1">
    <source>
        <dbReference type="ARBA" id="ARBA00007074"/>
    </source>
</evidence>